<feature type="region of interest" description="Disordered" evidence="1">
    <location>
        <begin position="100"/>
        <end position="146"/>
    </location>
</feature>
<feature type="compositionally biased region" description="Basic and acidic residues" evidence="1">
    <location>
        <begin position="108"/>
        <end position="146"/>
    </location>
</feature>
<organism evidence="3 4">
    <name type="scientific">Dreissena polymorpha</name>
    <name type="common">Zebra mussel</name>
    <name type="synonym">Mytilus polymorpha</name>
    <dbReference type="NCBI Taxonomy" id="45954"/>
    <lineage>
        <taxon>Eukaryota</taxon>
        <taxon>Metazoa</taxon>
        <taxon>Spiralia</taxon>
        <taxon>Lophotrochozoa</taxon>
        <taxon>Mollusca</taxon>
        <taxon>Bivalvia</taxon>
        <taxon>Autobranchia</taxon>
        <taxon>Heteroconchia</taxon>
        <taxon>Euheterodonta</taxon>
        <taxon>Imparidentia</taxon>
        <taxon>Neoheterodontei</taxon>
        <taxon>Myida</taxon>
        <taxon>Dreissenoidea</taxon>
        <taxon>Dreissenidae</taxon>
        <taxon>Dreissena</taxon>
    </lineage>
</organism>
<evidence type="ECO:0000313" key="4">
    <source>
        <dbReference type="Proteomes" id="UP000828390"/>
    </source>
</evidence>
<evidence type="ECO:0008006" key="5">
    <source>
        <dbReference type="Google" id="ProtNLM"/>
    </source>
</evidence>
<evidence type="ECO:0000256" key="1">
    <source>
        <dbReference type="SAM" id="MobiDB-lite"/>
    </source>
</evidence>
<reference evidence="3" key="1">
    <citation type="journal article" date="2019" name="bioRxiv">
        <title>The Genome of the Zebra Mussel, Dreissena polymorpha: A Resource for Invasive Species Research.</title>
        <authorList>
            <person name="McCartney M.A."/>
            <person name="Auch B."/>
            <person name="Kono T."/>
            <person name="Mallez S."/>
            <person name="Zhang Y."/>
            <person name="Obille A."/>
            <person name="Becker A."/>
            <person name="Abrahante J.E."/>
            <person name="Garbe J."/>
            <person name="Badalamenti J.P."/>
            <person name="Herman A."/>
            <person name="Mangelson H."/>
            <person name="Liachko I."/>
            <person name="Sullivan S."/>
            <person name="Sone E.D."/>
            <person name="Koren S."/>
            <person name="Silverstein K.A.T."/>
            <person name="Beckman K.B."/>
            <person name="Gohl D.M."/>
        </authorList>
    </citation>
    <scope>NUCLEOTIDE SEQUENCE</scope>
    <source>
        <strain evidence="3">Duluth1</strain>
        <tissue evidence="3">Whole animal</tissue>
    </source>
</reference>
<sequence>MFRTAANSARRFQSASAITLALSLLVFFLLPQSCLNLCVDVHTCSSINSSLASSSSLPPSLLASVIFPSFQACELLMPRSLLLVTKVHKFGSSHLAWGFKSQRKRGERGRAERGERRSEREERRERERERARRRVEREKNGDRKES</sequence>
<feature type="chain" id="PRO_5039533305" description="Transmembrane protein" evidence="2">
    <location>
        <begin position="37"/>
        <end position="146"/>
    </location>
</feature>
<comment type="caution">
    <text evidence="3">The sequence shown here is derived from an EMBL/GenBank/DDBJ whole genome shotgun (WGS) entry which is preliminary data.</text>
</comment>
<reference evidence="3" key="2">
    <citation type="submission" date="2020-11" db="EMBL/GenBank/DDBJ databases">
        <authorList>
            <person name="McCartney M.A."/>
            <person name="Auch B."/>
            <person name="Kono T."/>
            <person name="Mallez S."/>
            <person name="Becker A."/>
            <person name="Gohl D.M."/>
            <person name="Silverstein K.A.T."/>
            <person name="Koren S."/>
            <person name="Bechman K.B."/>
            <person name="Herman A."/>
            <person name="Abrahante J.E."/>
            <person name="Garbe J."/>
        </authorList>
    </citation>
    <scope>NUCLEOTIDE SEQUENCE</scope>
    <source>
        <strain evidence="3">Duluth1</strain>
        <tissue evidence="3">Whole animal</tissue>
    </source>
</reference>
<name>A0A9D4EHQ0_DREPO</name>
<dbReference type="EMBL" id="JAIWYP010000008">
    <property type="protein sequence ID" value="KAH3780537.1"/>
    <property type="molecule type" value="Genomic_DNA"/>
</dbReference>
<evidence type="ECO:0000256" key="2">
    <source>
        <dbReference type="SAM" id="SignalP"/>
    </source>
</evidence>
<feature type="signal peptide" evidence="2">
    <location>
        <begin position="1"/>
        <end position="36"/>
    </location>
</feature>
<keyword evidence="4" id="KW-1185">Reference proteome</keyword>
<accession>A0A9D4EHQ0</accession>
<keyword evidence="2" id="KW-0732">Signal</keyword>
<protein>
    <recommendedName>
        <fullName evidence="5">Transmembrane protein</fullName>
    </recommendedName>
</protein>
<evidence type="ECO:0000313" key="3">
    <source>
        <dbReference type="EMBL" id="KAH3780537.1"/>
    </source>
</evidence>
<gene>
    <name evidence="3" type="ORF">DPMN_158354</name>
</gene>
<dbReference type="AlphaFoldDB" id="A0A9D4EHQ0"/>
<dbReference type="Proteomes" id="UP000828390">
    <property type="component" value="Unassembled WGS sequence"/>
</dbReference>
<proteinExistence type="predicted"/>